<accession>A0A1I1C3E9</accession>
<gene>
    <name evidence="1" type="ORF">SAMN04489723_11920</name>
</gene>
<dbReference type="AlphaFoldDB" id="A0A1I1C3E9"/>
<organism evidence="1 2">
    <name type="scientific">Algoriphagus aquimarinus</name>
    <dbReference type="NCBI Taxonomy" id="237018"/>
    <lineage>
        <taxon>Bacteria</taxon>
        <taxon>Pseudomonadati</taxon>
        <taxon>Bacteroidota</taxon>
        <taxon>Cytophagia</taxon>
        <taxon>Cytophagales</taxon>
        <taxon>Cyclobacteriaceae</taxon>
        <taxon>Algoriphagus</taxon>
    </lineage>
</organism>
<protein>
    <recommendedName>
        <fullName evidence="3">6-bladed beta-propeller</fullName>
    </recommendedName>
</protein>
<evidence type="ECO:0008006" key="3">
    <source>
        <dbReference type="Google" id="ProtNLM"/>
    </source>
</evidence>
<evidence type="ECO:0000313" key="2">
    <source>
        <dbReference type="Proteomes" id="UP000198790"/>
    </source>
</evidence>
<dbReference type="PROSITE" id="PS51257">
    <property type="entry name" value="PROKAR_LIPOPROTEIN"/>
    <property type="match status" value="1"/>
</dbReference>
<dbReference type="EMBL" id="FOKK01000019">
    <property type="protein sequence ID" value="SFB54983.1"/>
    <property type="molecule type" value="Genomic_DNA"/>
</dbReference>
<dbReference type="Proteomes" id="UP000198790">
    <property type="component" value="Unassembled WGS sequence"/>
</dbReference>
<dbReference type="OrthoDB" id="819294at2"/>
<reference evidence="1 2" key="1">
    <citation type="submission" date="2016-10" db="EMBL/GenBank/DDBJ databases">
        <authorList>
            <person name="de Groot N.N."/>
        </authorList>
    </citation>
    <scope>NUCLEOTIDE SEQUENCE [LARGE SCALE GENOMIC DNA]</scope>
    <source>
        <strain evidence="1 2">DSM 23399</strain>
    </source>
</reference>
<dbReference type="STRING" id="237018.SAMN04489723_11920"/>
<evidence type="ECO:0000313" key="1">
    <source>
        <dbReference type="EMBL" id="SFB54983.1"/>
    </source>
</evidence>
<proteinExistence type="predicted"/>
<dbReference type="RefSeq" id="WP_092900236.1">
    <property type="nucleotide sequence ID" value="NZ_FOKK01000019.1"/>
</dbReference>
<sequence length="394" mass="44094">MKAFSTLLYSVLFISSCSEKSEQVAEEPLSYEWELVDSLDLEFLGNPMLSDVNKDGTSLLFFDYPSQKIITSDAIGNIKHSFSKGEDTPDTYGFMLERPGFYGEDQLAIYGRNGLFLFDLDGNMQKKIPHPESLGASGSNTEIGKSTESVRLKGKDYLLPKSVRPRNSYPGEQEFYDTYRALELVDIESGAMTELIPFEEGSQFLNGKGYIQSDYTPALEALDDKLFFVHGGDPQLYVYQLNANGARLDTVIHLEIPSFIIPEGRARGEFQQGHVEINGGTASIRNIHVLDDLLLLDYYSGMDPKRSVEAEGLWKQGKEEEAKAMYIKLEDEIPKGTLVYKLADLSYVGNVPSPAKTGGRSYASGGGYAWFQKLPDPDVEEDFLRVYKMKLTEK</sequence>
<keyword evidence="2" id="KW-1185">Reference proteome</keyword>
<name>A0A1I1C3E9_9BACT</name>